<name>A0A4Y9QR69_9BACT</name>
<dbReference type="EMBL" id="SPSB01000003">
    <property type="protein sequence ID" value="TFV94288.1"/>
    <property type="molecule type" value="Genomic_DNA"/>
</dbReference>
<comment type="caution">
    <text evidence="3">The sequence shown here is derived from an EMBL/GenBank/DDBJ whole genome shotgun (WGS) entry which is preliminary data.</text>
</comment>
<dbReference type="InterPro" id="IPR019405">
    <property type="entry name" value="Lactonase_7-beta_prop"/>
</dbReference>
<gene>
    <name evidence="3" type="ORF">E4S40_09640</name>
</gene>
<dbReference type="Proteomes" id="UP000297647">
    <property type="component" value="Unassembled WGS sequence"/>
</dbReference>
<dbReference type="PROSITE" id="PS51257">
    <property type="entry name" value="PROKAR_LIPOPROTEIN"/>
    <property type="match status" value="1"/>
</dbReference>
<dbReference type="InterPro" id="IPR015943">
    <property type="entry name" value="WD40/YVTN_repeat-like_dom_sf"/>
</dbReference>
<evidence type="ECO:0000256" key="1">
    <source>
        <dbReference type="ARBA" id="ARBA00005564"/>
    </source>
</evidence>
<dbReference type="PANTHER" id="PTHR30344">
    <property type="entry name" value="6-PHOSPHOGLUCONOLACTONASE-RELATED"/>
    <property type="match status" value="1"/>
</dbReference>
<keyword evidence="2" id="KW-0119">Carbohydrate metabolism</keyword>
<evidence type="ECO:0000256" key="2">
    <source>
        <dbReference type="ARBA" id="ARBA00022526"/>
    </source>
</evidence>
<dbReference type="InterPro" id="IPR050282">
    <property type="entry name" value="Cycloisomerase_2"/>
</dbReference>
<dbReference type="Pfam" id="PF10282">
    <property type="entry name" value="Lactonase"/>
    <property type="match status" value="1"/>
</dbReference>
<proteinExistence type="inferred from homology"/>
<evidence type="ECO:0000313" key="3">
    <source>
        <dbReference type="EMBL" id="TFV94288.1"/>
    </source>
</evidence>
<dbReference type="GO" id="GO:0006006">
    <property type="term" value="P:glucose metabolic process"/>
    <property type="evidence" value="ECO:0007669"/>
    <property type="project" value="UniProtKB-KW"/>
</dbReference>
<dbReference type="AlphaFoldDB" id="A0A4Y9QR69"/>
<dbReference type="SUPFAM" id="SSF51004">
    <property type="entry name" value="C-terminal (heme d1) domain of cytochrome cd1-nitrite reductase"/>
    <property type="match status" value="1"/>
</dbReference>
<sequence length="372" mass="40675">MKKIIPLLFCLVALSCQQKTIETTSTMNYQFLVGSYTDGPEEGISLLTFFPDQNSLSLQTIAEGIQNPSFVIEVGNQVFSVEEIEGIVGGNVLSFEWDDNRQSLQQLSTIPTNGNHPCHLSYHDGFLVVSNYSGGNFSIIEVQEDGILALRQIVQHSGNSVNSDRQESAHVHSANFSPDGKFLFVADLGTDKIYSYQFDPEKPEPASLFEEFPMNPGDGPRHLTFSPDGNEAFVVQELTAVLEVFSYNEGKIISKQRLPLTPEGFEGSVGAAEVRVSPDGKHVYASNRGDANTISVFANNADGSYSLVEHVPSGGIMPRNFNLSPDGDFLLVAHQASEDIVVFKRDQTTGKLTPTDLSIEAPKPVYLFSLSN</sequence>
<protein>
    <submittedName>
        <fullName evidence="3">Lactonase family protein</fullName>
    </submittedName>
</protein>
<dbReference type="Gene3D" id="2.130.10.10">
    <property type="entry name" value="YVTN repeat-like/Quinoprotein amine dehydrogenase"/>
    <property type="match status" value="1"/>
</dbReference>
<organism evidence="3 4">
    <name type="scientific">Algoriphagus kandeliae</name>
    <dbReference type="NCBI Taxonomy" id="2562278"/>
    <lineage>
        <taxon>Bacteria</taxon>
        <taxon>Pseudomonadati</taxon>
        <taxon>Bacteroidota</taxon>
        <taxon>Cytophagia</taxon>
        <taxon>Cytophagales</taxon>
        <taxon>Cyclobacteriaceae</taxon>
        <taxon>Algoriphagus</taxon>
    </lineage>
</organism>
<comment type="similarity">
    <text evidence="1">Belongs to the cycloisomerase 2 family.</text>
</comment>
<accession>A0A4Y9QR69</accession>
<dbReference type="PANTHER" id="PTHR30344:SF1">
    <property type="entry name" value="6-PHOSPHOGLUCONOLACTONASE"/>
    <property type="match status" value="1"/>
</dbReference>
<dbReference type="GO" id="GO:0017057">
    <property type="term" value="F:6-phosphogluconolactonase activity"/>
    <property type="evidence" value="ECO:0007669"/>
    <property type="project" value="TreeGrafter"/>
</dbReference>
<keyword evidence="4" id="KW-1185">Reference proteome</keyword>
<dbReference type="InterPro" id="IPR011048">
    <property type="entry name" value="Haem_d1_sf"/>
</dbReference>
<evidence type="ECO:0000313" key="4">
    <source>
        <dbReference type="Proteomes" id="UP000297647"/>
    </source>
</evidence>
<keyword evidence="2" id="KW-0313">Glucose metabolism</keyword>
<reference evidence="3 4" key="1">
    <citation type="submission" date="2019-03" db="EMBL/GenBank/DDBJ databases">
        <title>Algoriphagus sp. nov, a new strain isolated from root system soil of mangrove plant Kandelia.</title>
        <authorList>
            <person name="Yin Q."/>
            <person name="Wang K."/>
            <person name="Song Z."/>
        </authorList>
    </citation>
    <scope>NUCLEOTIDE SEQUENCE [LARGE SCALE GENOMIC DNA]</scope>
    <source>
        <strain evidence="3 4">XY-J91</strain>
    </source>
</reference>